<dbReference type="InterPro" id="IPR001841">
    <property type="entry name" value="Znf_RING"/>
</dbReference>
<feature type="compositionally biased region" description="Basic and acidic residues" evidence="2">
    <location>
        <begin position="637"/>
        <end position="651"/>
    </location>
</feature>
<feature type="compositionally biased region" description="Basic and acidic residues" evidence="2">
    <location>
        <begin position="515"/>
        <end position="524"/>
    </location>
</feature>
<feature type="compositionally biased region" description="Polar residues" evidence="2">
    <location>
        <begin position="435"/>
        <end position="449"/>
    </location>
</feature>
<dbReference type="PROSITE" id="PS50089">
    <property type="entry name" value="ZF_RING_2"/>
    <property type="match status" value="1"/>
</dbReference>
<feature type="compositionally biased region" description="Low complexity" evidence="2">
    <location>
        <begin position="423"/>
        <end position="434"/>
    </location>
</feature>
<dbReference type="PhylomeDB" id="O64756"/>
<dbReference type="PIR" id="T00474">
    <property type="entry name" value="T00474"/>
</dbReference>
<proteinExistence type="predicted"/>
<dbReference type="InterPro" id="IPR013083">
    <property type="entry name" value="Znf_RING/FYVE/PHD"/>
</dbReference>
<feature type="region of interest" description="Disordered" evidence="2">
    <location>
        <begin position="637"/>
        <end position="684"/>
    </location>
</feature>
<reference evidence="4" key="3">
    <citation type="submission" date="2002-02" db="EMBL/GenBank/DDBJ databases">
        <authorList>
            <person name="Town C.D."/>
            <person name="Kaul S."/>
        </authorList>
    </citation>
    <scope>NUCLEOTIDE SEQUENCE</scope>
</reference>
<evidence type="ECO:0000256" key="1">
    <source>
        <dbReference type="PROSITE-ProRule" id="PRU00175"/>
    </source>
</evidence>
<feature type="region of interest" description="Disordered" evidence="2">
    <location>
        <begin position="167"/>
        <end position="216"/>
    </location>
</feature>
<reference evidence="4" key="2">
    <citation type="submission" date="2000-03" db="EMBL/GenBank/DDBJ databases">
        <authorList>
            <person name="Rounsley S.D."/>
            <person name="Lin X."/>
            <person name="Ketchum K.A."/>
            <person name="Crosby M.L."/>
            <person name="Brandon R.C."/>
            <person name="Sykes S.M."/>
            <person name="Kaul S."/>
            <person name="Mason T.M."/>
            <person name="Kerlavage A.R."/>
            <person name="Adams M.D."/>
            <person name="Somerville C.R."/>
            <person name="Venter J.C."/>
        </authorList>
    </citation>
    <scope>NUCLEOTIDE SEQUENCE</scope>
</reference>
<dbReference type="AlphaFoldDB" id="O64756"/>
<dbReference type="SUPFAM" id="SSF57850">
    <property type="entry name" value="RING/U-box"/>
    <property type="match status" value="1"/>
</dbReference>
<sequence>MHKQDNNDDESDANRCFCSGKTVGFDLAFPVTERSHRHVTDMLNIGANLYFSERSTITNKRLKNIIDIAFSINSLGKQYSTQTITIVHMQYRSFLRRKPRRLLIATMFCGTSMFWSNELNRKLNKDMVAVVSRCPTCATMQDHQIEDRNQRHNDDVVFKKNLKAQVKTAPPAISDESSENRVDSLIGNKRKKNNKSRPGSPEKPRTRKGNNFSDNLGGASSLVQIWEARLNRSNGGNSAIHSQSIEISSEASVQEIHLLAPSIDGESESENESKSPDQTVEIESGTLNSVSDIIRRLSNEQKLTASNNGGAVDMPIVKTPTLEKSSFQVVTCSPRIRGRQAYSDLLVHLERERHRELESLLGRNAVSRFPQRGRLQSMLRLRSLKRGLAIQDRHRGTTKSDLNRFQPSSTILHLREKLREKAANAAAEAGLKKGQQSTVETESMQSKETSGILHSPSTERLSPQKRNIEEAILRKNETETKMSYLQLKKAIVAEVLERESDNTSPLTSVTPQEPRILRNEEAGKLESGTEGTQETPFLETQEMSFQSGWEEQEEYEDEQSYYGDMSYDWFTEISRPRTYWEDLRKSRYLEVMNTKSDKDDICRLLERRTVSGFLQSGLREKIDKLIMSRVQIHPAHRIEEATKEEEKYDIGEEKDEDRDDLSQSSSQIFAPSPAGSWSSLDTGVTSTPTHNLHSTLQLEMSELRDSVKTCLDVNASLQKSVHLENPFKRKCCVCNETQVETLLYRCGHMCTCLRCANELQYNGGKCPICHAKILDVVRVFVDSRT</sequence>
<name>O64756_ARATH</name>
<feature type="region of interest" description="Disordered" evidence="2">
    <location>
        <begin position="499"/>
        <end position="538"/>
    </location>
</feature>
<reference key="1">
    <citation type="journal article" date="1999" name="Nature">
        <title>Sequence and analysis of chromosome 2 of the plant Arabidopsis thaliana.</title>
        <authorList>
            <person name="Lin X."/>
            <person name="Kaul S."/>
            <person name="Rounsley S."/>
            <person name="Shea T.P."/>
            <person name="Benito M.I."/>
            <person name="Town C.D."/>
            <person name="Fujii C.Y."/>
            <person name="Mason T."/>
            <person name="Bowman C.L."/>
            <person name="Barnstead M."/>
            <person name="Feldblyum T.V."/>
            <person name="Buell C.R."/>
            <person name="Ketchum K.A."/>
            <person name="Lee J."/>
            <person name="Ronning C.M."/>
            <person name="Koo H.L."/>
            <person name="Moffat K.S."/>
            <person name="Cronin L.A."/>
            <person name="Shen M."/>
            <person name="Pai G."/>
            <person name="Van Aken S."/>
            <person name="Umayam L."/>
            <person name="Tallon L.J."/>
            <person name="Gill J.E."/>
            <person name="Adams M.D."/>
            <person name="Carrera A.J."/>
            <person name="Creasy T.H."/>
            <person name="Goodman H.M."/>
            <person name="Somerville C.R."/>
            <person name="Copenhaver G.P."/>
            <person name="Preuss D."/>
            <person name="Nierman W.C."/>
            <person name="White O."/>
            <person name="Eisen J.A."/>
            <person name="Salzberg S.L."/>
            <person name="Fraser C.M."/>
            <person name="Venter J.C."/>
        </authorList>
    </citation>
    <scope>NUCLEOTIDE SEQUENCE [LARGE SCALE GENOMIC DNA]</scope>
    <source>
        <strain>cv. Columbia</strain>
    </source>
</reference>
<evidence type="ECO:0000256" key="2">
    <source>
        <dbReference type="SAM" id="MobiDB-lite"/>
    </source>
</evidence>
<evidence type="ECO:0000259" key="3">
    <source>
        <dbReference type="PROSITE" id="PS50089"/>
    </source>
</evidence>
<dbReference type="PANTHER" id="PTHR47820">
    <property type="entry name" value="BNAC05G24000D PROTEIN"/>
    <property type="match status" value="1"/>
</dbReference>
<keyword evidence="1" id="KW-0863">Zinc-finger</keyword>
<feature type="region of interest" description="Disordered" evidence="2">
    <location>
        <begin position="261"/>
        <end position="285"/>
    </location>
</feature>
<protein>
    <submittedName>
        <fullName evidence="4">Uncharacterized protein At2g34920</fullName>
    </submittedName>
</protein>
<dbReference type="PANTHER" id="PTHR47820:SF6">
    <property type="entry name" value="RING_U-BOX SUPERFAMILY PROTEIN"/>
    <property type="match status" value="1"/>
</dbReference>
<evidence type="ECO:0000313" key="4">
    <source>
        <dbReference type="EMBL" id="AAC12832.1"/>
    </source>
</evidence>
<dbReference type="Pfam" id="PF13920">
    <property type="entry name" value="zf-C3HC4_3"/>
    <property type="match status" value="1"/>
</dbReference>
<accession>O64756</accession>
<dbReference type="EMBL" id="AC004238">
    <property type="protein sequence ID" value="AAC12832.1"/>
    <property type="molecule type" value="Genomic_DNA"/>
</dbReference>
<dbReference type="Gene3D" id="3.30.40.10">
    <property type="entry name" value="Zinc/RING finger domain, C3HC4 (zinc finger)"/>
    <property type="match status" value="1"/>
</dbReference>
<dbReference type="CDD" id="cd16647">
    <property type="entry name" value="mRING-HC-C3HC5_NEU1"/>
    <property type="match status" value="1"/>
</dbReference>
<dbReference type="ExpressionAtlas" id="O64756">
    <property type="expression patterns" value="baseline and differential"/>
</dbReference>
<feature type="region of interest" description="Disordered" evidence="2">
    <location>
        <begin position="423"/>
        <end position="466"/>
    </location>
</feature>
<feature type="compositionally biased region" description="Polar residues" evidence="2">
    <location>
        <begin position="662"/>
        <end position="684"/>
    </location>
</feature>
<keyword evidence="1" id="KW-0862">Zinc</keyword>
<organism evidence="4">
    <name type="scientific">Arabidopsis thaliana</name>
    <name type="common">Mouse-ear cress</name>
    <dbReference type="NCBI Taxonomy" id="3702"/>
    <lineage>
        <taxon>Eukaryota</taxon>
        <taxon>Viridiplantae</taxon>
        <taxon>Streptophyta</taxon>
        <taxon>Embryophyta</taxon>
        <taxon>Tracheophyta</taxon>
        <taxon>Spermatophyta</taxon>
        <taxon>Magnoliopsida</taxon>
        <taxon>eudicotyledons</taxon>
        <taxon>Gunneridae</taxon>
        <taxon>Pentapetalae</taxon>
        <taxon>rosids</taxon>
        <taxon>malvids</taxon>
        <taxon>Brassicales</taxon>
        <taxon>Brassicaceae</taxon>
        <taxon>Camelineae</taxon>
        <taxon>Arabidopsis</taxon>
    </lineage>
</organism>
<feature type="compositionally biased region" description="Polar residues" evidence="2">
    <location>
        <begin position="502"/>
        <end position="511"/>
    </location>
</feature>
<feature type="domain" description="RING-type" evidence="3">
    <location>
        <begin position="731"/>
        <end position="770"/>
    </location>
</feature>
<dbReference type="GO" id="GO:0008270">
    <property type="term" value="F:zinc ion binding"/>
    <property type="evidence" value="ECO:0007669"/>
    <property type="project" value="UniProtKB-KW"/>
</dbReference>
<feature type="compositionally biased region" description="Polar residues" evidence="2">
    <location>
        <begin position="455"/>
        <end position="465"/>
    </location>
</feature>
<keyword evidence="1" id="KW-0479">Metal-binding</keyword>